<dbReference type="InterPro" id="IPR015507">
    <property type="entry name" value="rRNA-MeTfrase_E"/>
</dbReference>
<feature type="binding site" evidence="11">
    <location>
        <position position="80"/>
    </location>
    <ligand>
        <name>S-adenosyl-L-methionine</name>
        <dbReference type="ChEBI" id="CHEBI:59789"/>
    </ligand>
</feature>
<sequence length="214" mass="23494">MPRSKSSGRWLDRQHRDPYVQKARKAGARSRAIFKLEELDRRDRLLKPGMTVVDLGAAPGGWSQYAAQRVGARGRVIALDILPMDPIPGVEVLEGDFTAEAVLREMESRLGARPADLVISDMAPNMTGIGITDQARSMMLAELALEFATQYLRTGGDFLVKTFQGAGFTEFLRELRGRFGEVLSRKPPASRSESREIYLLGKGFKGAVEPASGA</sequence>
<dbReference type="PIRSF" id="PIRSF005461">
    <property type="entry name" value="23S_rRNA_mtase"/>
    <property type="match status" value="1"/>
</dbReference>
<comment type="caution">
    <text evidence="14">The sequence shown here is derived from an EMBL/GenBank/DDBJ whole genome shotgun (WGS) entry which is preliminary data.</text>
</comment>
<feature type="binding site" evidence="11">
    <location>
        <position position="60"/>
    </location>
    <ligand>
        <name>S-adenosyl-L-methionine</name>
        <dbReference type="ChEBI" id="CHEBI:59789"/>
    </ligand>
</feature>
<evidence type="ECO:0000256" key="4">
    <source>
        <dbReference type="ARBA" id="ARBA00022691"/>
    </source>
</evidence>
<name>A0A1F6T1K2_9PROT</name>
<evidence type="ECO:0000256" key="1">
    <source>
        <dbReference type="ARBA" id="ARBA00022552"/>
    </source>
</evidence>
<feature type="binding site" evidence="11">
    <location>
        <position position="62"/>
    </location>
    <ligand>
        <name>S-adenosyl-L-methionine</name>
        <dbReference type="ChEBI" id="CHEBI:59789"/>
    </ligand>
</feature>
<evidence type="ECO:0000256" key="3">
    <source>
        <dbReference type="ARBA" id="ARBA00022679"/>
    </source>
</evidence>
<evidence type="ECO:0000256" key="5">
    <source>
        <dbReference type="ARBA" id="ARBA00037569"/>
    </source>
</evidence>
<keyword evidence="2 11" id="KW-0489">Methyltransferase</keyword>
<evidence type="ECO:0000256" key="8">
    <source>
        <dbReference type="ARBA" id="ARBA00041995"/>
    </source>
</evidence>
<dbReference type="SUPFAM" id="SSF53335">
    <property type="entry name" value="S-adenosyl-L-methionine-dependent methyltransferases"/>
    <property type="match status" value="1"/>
</dbReference>
<comment type="subcellular location">
    <subcellularLocation>
        <location evidence="11">Cytoplasm</location>
    </subcellularLocation>
</comment>
<keyword evidence="11" id="KW-0963">Cytoplasm</keyword>
<feature type="domain" description="Ribosomal RNA methyltransferase FtsJ" evidence="13">
    <location>
        <begin position="29"/>
        <end position="204"/>
    </location>
</feature>
<accession>A0A1F6T1K2</accession>
<evidence type="ECO:0000313" key="14">
    <source>
        <dbReference type="EMBL" id="OGI39040.1"/>
    </source>
</evidence>
<evidence type="ECO:0000313" key="15">
    <source>
        <dbReference type="Proteomes" id="UP000179334"/>
    </source>
</evidence>
<dbReference type="InterPro" id="IPR029063">
    <property type="entry name" value="SAM-dependent_MTases_sf"/>
</dbReference>
<evidence type="ECO:0000256" key="9">
    <source>
        <dbReference type="ARBA" id="ARBA00042745"/>
    </source>
</evidence>
<dbReference type="InterPro" id="IPR050082">
    <property type="entry name" value="RNA_methyltr_RlmE"/>
</dbReference>
<dbReference type="EC" id="2.1.1.166" evidence="6 11"/>
<evidence type="ECO:0000259" key="13">
    <source>
        <dbReference type="Pfam" id="PF01728"/>
    </source>
</evidence>
<dbReference type="AlphaFoldDB" id="A0A1F6T1K2"/>
<dbReference type="GO" id="GO:0008650">
    <property type="term" value="F:rRNA (uridine-2'-O-)-methyltransferase activity"/>
    <property type="evidence" value="ECO:0007669"/>
    <property type="project" value="UniProtKB-UniRule"/>
</dbReference>
<feature type="active site" description="Proton acceptor" evidence="11 12">
    <location>
        <position position="161"/>
    </location>
</feature>
<keyword evidence="4 11" id="KW-0949">S-adenosyl-L-methionine</keyword>
<dbReference type="HAMAP" id="MF_01547">
    <property type="entry name" value="RNA_methyltr_E"/>
    <property type="match status" value="1"/>
</dbReference>
<keyword evidence="3 11" id="KW-0808">Transferase</keyword>
<keyword evidence="1 11" id="KW-0698">rRNA processing</keyword>
<feature type="binding site" evidence="11">
    <location>
        <position position="121"/>
    </location>
    <ligand>
        <name>S-adenosyl-L-methionine</name>
        <dbReference type="ChEBI" id="CHEBI:59789"/>
    </ligand>
</feature>
<evidence type="ECO:0000256" key="11">
    <source>
        <dbReference type="HAMAP-Rule" id="MF_01547"/>
    </source>
</evidence>
<evidence type="ECO:0000256" key="6">
    <source>
        <dbReference type="ARBA" id="ARBA00038861"/>
    </source>
</evidence>
<reference evidence="14 15" key="1">
    <citation type="journal article" date="2016" name="Nat. Commun.">
        <title>Thousands of microbial genomes shed light on interconnected biogeochemical processes in an aquifer system.</title>
        <authorList>
            <person name="Anantharaman K."/>
            <person name="Brown C.T."/>
            <person name="Hug L.A."/>
            <person name="Sharon I."/>
            <person name="Castelle C.J."/>
            <person name="Probst A.J."/>
            <person name="Thomas B.C."/>
            <person name="Singh A."/>
            <person name="Wilkins M.J."/>
            <person name="Karaoz U."/>
            <person name="Brodie E.L."/>
            <person name="Williams K.H."/>
            <person name="Hubbard S.S."/>
            <person name="Banfield J.F."/>
        </authorList>
    </citation>
    <scope>NUCLEOTIDE SEQUENCE [LARGE SCALE GENOMIC DNA]</scope>
</reference>
<dbReference type="EMBL" id="MFSR01000051">
    <property type="protein sequence ID" value="OGI39040.1"/>
    <property type="molecule type" value="Genomic_DNA"/>
</dbReference>
<evidence type="ECO:0000256" key="2">
    <source>
        <dbReference type="ARBA" id="ARBA00022603"/>
    </source>
</evidence>
<evidence type="ECO:0000256" key="7">
    <source>
        <dbReference type="ARBA" id="ARBA00041129"/>
    </source>
</evidence>
<feature type="binding site" evidence="11">
    <location>
        <position position="96"/>
    </location>
    <ligand>
        <name>S-adenosyl-L-methionine</name>
        <dbReference type="ChEBI" id="CHEBI:59789"/>
    </ligand>
</feature>
<evidence type="ECO:0000256" key="12">
    <source>
        <dbReference type="PIRSR" id="PIRSR005461-1"/>
    </source>
</evidence>
<evidence type="ECO:0000256" key="10">
    <source>
        <dbReference type="ARBA" id="ARBA00048970"/>
    </source>
</evidence>
<dbReference type="FunFam" id="3.40.50.150:FF:000005">
    <property type="entry name" value="Ribosomal RNA large subunit methyltransferase E"/>
    <property type="match status" value="1"/>
</dbReference>
<dbReference type="GO" id="GO:0005737">
    <property type="term" value="C:cytoplasm"/>
    <property type="evidence" value="ECO:0007669"/>
    <property type="project" value="UniProtKB-SubCell"/>
</dbReference>
<comment type="similarity">
    <text evidence="11">Belongs to the class I-like SAM-binding methyltransferase superfamily. RNA methyltransferase RlmE family.</text>
</comment>
<dbReference type="Proteomes" id="UP000179334">
    <property type="component" value="Unassembled WGS sequence"/>
</dbReference>
<gene>
    <name evidence="11" type="primary">rlmE</name>
    <name evidence="11" type="synonym">ftsJ</name>
    <name evidence="11" type="synonym">rrmJ</name>
    <name evidence="14" type="ORF">A2V91_01165</name>
</gene>
<dbReference type="Gene3D" id="3.40.50.150">
    <property type="entry name" value="Vaccinia Virus protein VP39"/>
    <property type="match status" value="1"/>
</dbReference>
<dbReference type="InterPro" id="IPR002877">
    <property type="entry name" value="RNA_MeTrfase_FtsJ_dom"/>
</dbReference>
<comment type="catalytic activity">
    <reaction evidence="10 11">
        <text>uridine(2552) in 23S rRNA + S-adenosyl-L-methionine = 2'-O-methyluridine(2552) in 23S rRNA + S-adenosyl-L-homocysteine + H(+)</text>
        <dbReference type="Rhea" id="RHEA:42720"/>
        <dbReference type="Rhea" id="RHEA-COMP:10202"/>
        <dbReference type="Rhea" id="RHEA-COMP:10203"/>
        <dbReference type="ChEBI" id="CHEBI:15378"/>
        <dbReference type="ChEBI" id="CHEBI:57856"/>
        <dbReference type="ChEBI" id="CHEBI:59789"/>
        <dbReference type="ChEBI" id="CHEBI:65315"/>
        <dbReference type="ChEBI" id="CHEBI:74478"/>
        <dbReference type="EC" id="2.1.1.166"/>
    </reaction>
</comment>
<dbReference type="PANTHER" id="PTHR10920:SF18">
    <property type="entry name" value="RRNA METHYLTRANSFERASE 2, MITOCHONDRIAL"/>
    <property type="match status" value="1"/>
</dbReference>
<organism evidence="14 15">
    <name type="scientific">Candidatus Muproteobacteria bacterium RBG_16_64_10</name>
    <dbReference type="NCBI Taxonomy" id="1817757"/>
    <lineage>
        <taxon>Bacteria</taxon>
        <taxon>Pseudomonadati</taxon>
        <taxon>Pseudomonadota</taxon>
        <taxon>Candidatus Muproteobacteria</taxon>
    </lineage>
</organism>
<comment type="function">
    <text evidence="5 11">Specifically methylates the uridine in position 2552 of 23S rRNA at the 2'-O position of the ribose in the fully assembled 50S ribosomal subunit.</text>
</comment>
<dbReference type="PANTHER" id="PTHR10920">
    <property type="entry name" value="RIBOSOMAL RNA METHYLTRANSFERASE"/>
    <property type="match status" value="1"/>
</dbReference>
<protein>
    <recommendedName>
        <fullName evidence="7 11">Ribosomal RNA large subunit methyltransferase E</fullName>
        <ecNumber evidence="6 11">2.1.1.166</ecNumber>
    </recommendedName>
    <alternativeName>
        <fullName evidence="9 11">23S rRNA Um2552 methyltransferase</fullName>
    </alternativeName>
    <alternativeName>
        <fullName evidence="8 11">rRNA (uridine-2'-O-)-methyltransferase</fullName>
    </alternativeName>
</protein>
<proteinExistence type="inferred from homology"/>
<dbReference type="Pfam" id="PF01728">
    <property type="entry name" value="FtsJ"/>
    <property type="match status" value="1"/>
</dbReference>